<feature type="non-terminal residue" evidence="1">
    <location>
        <position position="1"/>
    </location>
</feature>
<comment type="caution">
    <text evidence="1">The sequence shown here is derived from an EMBL/GenBank/DDBJ whole genome shotgun (WGS) entry which is preliminary data.</text>
</comment>
<dbReference type="EMBL" id="QJKJ01009144">
    <property type="protein sequence ID" value="RDX77536.1"/>
    <property type="molecule type" value="Genomic_DNA"/>
</dbReference>
<keyword evidence="2" id="KW-1185">Reference proteome</keyword>
<protein>
    <submittedName>
        <fullName evidence="1">Uncharacterized protein</fullName>
    </submittedName>
</protein>
<sequence length="80" mass="9215">MVIPHGARVEALDGRSIARTGLLENIMKNIPNIETYPRTNNTVLVPNDTDKFCRQDEGEEKEEEALRELKRLLEQEKPKL</sequence>
<evidence type="ECO:0000313" key="1">
    <source>
        <dbReference type="EMBL" id="RDX77536.1"/>
    </source>
</evidence>
<evidence type="ECO:0000313" key="2">
    <source>
        <dbReference type="Proteomes" id="UP000257109"/>
    </source>
</evidence>
<dbReference type="Proteomes" id="UP000257109">
    <property type="component" value="Unassembled WGS sequence"/>
</dbReference>
<organism evidence="1 2">
    <name type="scientific">Mucuna pruriens</name>
    <name type="common">Velvet bean</name>
    <name type="synonym">Dolichos pruriens</name>
    <dbReference type="NCBI Taxonomy" id="157652"/>
    <lineage>
        <taxon>Eukaryota</taxon>
        <taxon>Viridiplantae</taxon>
        <taxon>Streptophyta</taxon>
        <taxon>Embryophyta</taxon>
        <taxon>Tracheophyta</taxon>
        <taxon>Spermatophyta</taxon>
        <taxon>Magnoliopsida</taxon>
        <taxon>eudicotyledons</taxon>
        <taxon>Gunneridae</taxon>
        <taxon>Pentapetalae</taxon>
        <taxon>rosids</taxon>
        <taxon>fabids</taxon>
        <taxon>Fabales</taxon>
        <taxon>Fabaceae</taxon>
        <taxon>Papilionoideae</taxon>
        <taxon>50 kb inversion clade</taxon>
        <taxon>NPAAA clade</taxon>
        <taxon>indigoferoid/millettioid clade</taxon>
        <taxon>Phaseoleae</taxon>
        <taxon>Mucuna</taxon>
    </lineage>
</organism>
<accession>A0A371FGW8</accession>
<proteinExistence type="predicted"/>
<reference evidence="1" key="1">
    <citation type="submission" date="2018-05" db="EMBL/GenBank/DDBJ databases">
        <title>Draft genome of Mucuna pruriens seed.</title>
        <authorList>
            <person name="Nnadi N.E."/>
            <person name="Vos R."/>
            <person name="Hasami M.H."/>
            <person name="Devisetty U.K."/>
            <person name="Aguiy J.C."/>
        </authorList>
    </citation>
    <scope>NUCLEOTIDE SEQUENCE [LARGE SCALE GENOMIC DNA]</scope>
    <source>
        <strain evidence="1">JCA_2017</strain>
    </source>
</reference>
<gene>
    <name evidence="1" type="ORF">CR513_42319</name>
</gene>
<dbReference type="AlphaFoldDB" id="A0A371FGW8"/>
<name>A0A371FGW8_MUCPR</name>